<dbReference type="CDD" id="cd01092">
    <property type="entry name" value="APP-like"/>
    <property type="match status" value="1"/>
</dbReference>
<dbReference type="InterPro" id="IPR001714">
    <property type="entry name" value="Pept_M24_MAP"/>
</dbReference>
<sequence>MNQQKINELKQWMKEEKIDLTYISDPHHIAYFSGYESDPHERVLALFISLESEPFLFTPALEVEDAQNSMWDYPVYGYMDGENPWEKIAQHIKKNGLPKRIATEKEYLSIARFEALRFYFPAADISTNATPIVEKLQLIKTEAEINLLLEAGNWADVAFEIGFQAVAEGAAEQEIIAEIEYQLKRKGVRSMSFDTLVLTGKNAASPHGTPGAATVTSGDLVLFDLGVVWKGYCSDATRTVAYQEPTAFQKEIYAIVLEAQLAATAAVKPGITAGELDQIARSIIEEAGYGEYFNHRLGHGIGTTVHEFPSLITGNDLVIEQGMCFSMEPGIYIPGKVGVRIEDCVHVTANGCEAFTKTPKELQILG</sequence>
<dbReference type="Gene3D" id="3.90.230.10">
    <property type="entry name" value="Creatinase/methionine aminopeptidase superfamily"/>
    <property type="match status" value="1"/>
</dbReference>
<dbReference type="Gene3D" id="3.40.350.10">
    <property type="entry name" value="Creatinase/prolidase N-terminal domain"/>
    <property type="match status" value="1"/>
</dbReference>
<dbReference type="PANTHER" id="PTHR46112:SF10">
    <property type="entry name" value="DIPEPTIDASE YKVY-RELATED"/>
    <property type="match status" value="1"/>
</dbReference>
<dbReference type="InterPro" id="IPR050659">
    <property type="entry name" value="Peptidase_M24B"/>
</dbReference>
<protein>
    <submittedName>
        <fullName evidence="7">Proline dipeptidase</fullName>
    </submittedName>
</protein>
<reference evidence="8" key="3">
    <citation type="submission" date="2024-03" db="EMBL/GenBank/DDBJ databases">
        <title>The Genome Sequence of Enterococcus sp. DIV0242b.</title>
        <authorList>
            <consortium name="The Broad Institute Genomics Platform"/>
            <consortium name="The Broad Institute Microbial Omics Core"/>
            <consortium name="The Broad Institute Genomic Center for Infectious Diseases"/>
            <person name="Earl A."/>
            <person name="Manson A."/>
            <person name="Gilmore M."/>
            <person name="Schwartman J."/>
            <person name="Shea T."/>
            <person name="Abouelleil A."/>
            <person name="Cao P."/>
            <person name="Chapman S."/>
            <person name="Cusick C."/>
            <person name="Young S."/>
            <person name="Neafsey D."/>
            <person name="Nusbaum C."/>
            <person name="Birren B."/>
        </authorList>
    </citation>
    <scope>NUCLEOTIDE SEQUENCE</scope>
    <source>
        <strain evidence="8">9E7_DIV0242</strain>
    </source>
</reference>
<feature type="domain" description="Creatinase N-terminal" evidence="6">
    <location>
        <begin position="6"/>
        <end position="136"/>
    </location>
</feature>
<gene>
    <name evidence="8" type="ORF">A5888_001105</name>
    <name evidence="7" type="ORF">A5888_001119</name>
</gene>
<dbReference type="PRINTS" id="PR00599">
    <property type="entry name" value="MAPEPTIDASE"/>
</dbReference>
<comment type="similarity">
    <text evidence="2">Belongs to the peptidase M24B family.</text>
</comment>
<dbReference type="InterPro" id="IPR000994">
    <property type="entry name" value="Pept_M24"/>
</dbReference>
<reference evidence="8" key="2">
    <citation type="submission" date="2017-05" db="EMBL/GenBank/DDBJ databases">
        <authorList>
            <consortium name="The Broad Institute Genomics Platform"/>
            <consortium name="The Broad Institute Genomic Center for Infectious Diseases"/>
            <person name="Earl A."/>
            <person name="Manson A."/>
            <person name="Schwartman J."/>
            <person name="Gilmore M."/>
            <person name="Abouelleil A."/>
            <person name="Cao P."/>
            <person name="Chapman S."/>
            <person name="Cusick C."/>
            <person name="Shea T."/>
            <person name="Young S."/>
            <person name="Neafsey D."/>
            <person name="Nusbaum C."/>
            <person name="Birren B."/>
        </authorList>
    </citation>
    <scope>NUCLEOTIDE SEQUENCE</scope>
    <source>
        <strain evidence="8">9E7_DIV0242</strain>
    </source>
</reference>
<dbReference type="SUPFAM" id="SSF55920">
    <property type="entry name" value="Creatinase/aminopeptidase"/>
    <property type="match status" value="1"/>
</dbReference>
<evidence type="ECO:0000313" key="9">
    <source>
        <dbReference type="Proteomes" id="UP000195141"/>
    </source>
</evidence>
<dbReference type="InterPro" id="IPR036005">
    <property type="entry name" value="Creatinase/aminopeptidase-like"/>
</dbReference>
<evidence type="ECO:0000313" key="7">
    <source>
        <dbReference type="EMBL" id="OTP19304.1"/>
    </source>
</evidence>
<dbReference type="Pfam" id="PF00557">
    <property type="entry name" value="Peptidase_M24"/>
    <property type="match status" value="1"/>
</dbReference>
<dbReference type="PANTHER" id="PTHR46112">
    <property type="entry name" value="AMINOPEPTIDASE"/>
    <property type="match status" value="1"/>
</dbReference>
<evidence type="ECO:0000259" key="6">
    <source>
        <dbReference type="Pfam" id="PF01321"/>
    </source>
</evidence>
<evidence type="ECO:0000259" key="5">
    <source>
        <dbReference type="Pfam" id="PF00557"/>
    </source>
</evidence>
<comment type="cofactor">
    <cofactor evidence="1">
        <name>Mn(2+)</name>
        <dbReference type="ChEBI" id="CHEBI:29035"/>
    </cofactor>
</comment>
<dbReference type="RefSeq" id="WP_086348191.1">
    <property type="nucleotide sequence ID" value="NZ_CP147247.1"/>
</dbReference>
<reference evidence="7" key="1">
    <citation type="submission" date="2017-05" db="EMBL/GenBank/DDBJ databases">
        <title>The Genome Sequence of Enterococcus sp. 9E7_DIV0242.</title>
        <authorList>
            <consortium name="The Broad Institute Genomics Platform"/>
            <consortium name="The Broad Institute Genomic Center for Infectious Diseases"/>
            <person name="Earl A."/>
            <person name="Manson A."/>
            <person name="Schwartman J."/>
            <person name="Gilmore M."/>
            <person name="Abouelleil A."/>
            <person name="Cao P."/>
            <person name="Chapman S."/>
            <person name="Cusick C."/>
            <person name="Shea T."/>
            <person name="Young S."/>
            <person name="Neafsey D."/>
            <person name="Nusbaum C."/>
            <person name="Birren B."/>
        </authorList>
    </citation>
    <scope>NUCLEOTIDE SEQUENCE [LARGE SCALE GENOMIC DNA]</scope>
    <source>
        <strain evidence="7">9E7_DIV0242</strain>
    </source>
</reference>
<dbReference type="InterPro" id="IPR000587">
    <property type="entry name" value="Creatinase_N"/>
</dbReference>
<evidence type="ECO:0000256" key="2">
    <source>
        <dbReference type="ARBA" id="ARBA00008766"/>
    </source>
</evidence>
<dbReference type="FunFam" id="3.90.230.10:FF:000014">
    <property type="entry name" value="Aminopeptidase P family protein"/>
    <property type="match status" value="1"/>
</dbReference>
<dbReference type="EMBL" id="NGMM01000001">
    <property type="protein sequence ID" value="OTP19304.1"/>
    <property type="molecule type" value="Genomic_DNA"/>
</dbReference>
<evidence type="ECO:0000256" key="3">
    <source>
        <dbReference type="ARBA" id="ARBA00022801"/>
    </source>
</evidence>
<dbReference type="GO" id="GO:0004177">
    <property type="term" value="F:aminopeptidase activity"/>
    <property type="evidence" value="ECO:0007669"/>
    <property type="project" value="UniProtKB-ARBA"/>
</dbReference>
<keyword evidence="4" id="KW-0464">Manganese</keyword>
<dbReference type="OrthoDB" id="9806388at2"/>
<evidence type="ECO:0000256" key="1">
    <source>
        <dbReference type="ARBA" id="ARBA00001936"/>
    </source>
</evidence>
<dbReference type="AlphaFoldDB" id="A0A242KDQ9"/>
<dbReference type="EMBL" id="CP147247">
    <property type="protein sequence ID" value="WYJ89385.1"/>
    <property type="molecule type" value="Genomic_DNA"/>
</dbReference>
<dbReference type="Proteomes" id="UP000195141">
    <property type="component" value="Chromosome"/>
</dbReference>
<name>A0A242KDQ9_9ENTE</name>
<evidence type="ECO:0000313" key="8">
    <source>
        <dbReference type="EMBL" id="WYJ89385.1"/>
    </source>
</evidence>
<organism evidence="7">
    <name type="scientific">Candidatus Enterococcus clewellii</name>
    <dbReference type="NCBI Taxonomy" id="1834193"/>
    <lineage>
        <taxon>Bacteria</taxon>
        <taxon>Bacillati</taxon>
        <taxon>Bacillota</taxon>
        <taxon>Bacilli</taxon>
        <taxon>Lactobacillales</taxon>
        <taxon>Enterococcaceae</taxon>
        <taxon>Enterococcus</taxon>
    </lineage>
</organism>
<dbReference type="SUPFAM" id="SSF53092">
    <property type="entry name" value="Creatinase/prolidase N-terminal domain"/>
    <property type="match status" value="1"/>
</dbReference>
<dbReference type="GO" id="GO:0008235">
    <property type="term" value="F:metalloexopeptidase activity"/>
    <property type="evidence" value="ECO:0007669"/>
    <property type="project" value="UniProtKB-ARBA"/>
</dbReference>
<accession>A0A242KDQ9</accession>
<keyword evidence="3" id="KW-0378">Hydrolase</keyword>
<dbReference type="InterPro" id="IPR029149">
    <property type="entry name" value="Creatin/AminoP/Spt16_N"/>
</dbReference>
<evidence type="ECO:0000256" key="4">
    <source>
        <dbReference type="ARBA" id="ARBA00023211"/>
    </source>
</evidence>
<keyword evidence="9" id="KW-1185">Reference proteome</keyword>
<dbReference type="Pfam" id="PF01321">
    <property type="entry name" value="Creatinase_N"/>
    <property type="match status" value="1"/>
</dbReference>
<feature type="domain" description="Peptidase M24" evidence="5">
    <location>
        <begin position="148"/>
        <end position="349"/>
    </location>
</feature>
<proteinExistence type="inferred from homology"/>